<dbReference type="SUPFAM" id="SSF52047">
    <property type="entry name" value="RNI-like"/>
    <property type="match status" value="1"/>
</dbReference>
<gene>
    <name evidence="1" type="ORF">K432DRAFT_463686</name>
</gene>
<reference evidence="1 2" key="1">
    <citation type="journal article" date="2016" name="Nat. Commun.">
        <title>Ectomycorrhizal ecology is imprinted in the genome of the dominant symbiotic fungus Cenococcum geophilum.</title>
        <authorList>
            <consortium name="DOE Joint Genome Institute"/>
            <person name="Peter M."/>
            <person name="Kohler A."/>
            <person name="Ohm R.A."/>
            <person name="Kuo A."/>
            <person name="Krutzmann J."/>
            <person name="Morin E."/>
            <person name="Arend M."/>
            <person name="Barry K.W."/>
            <person name="Binder M."/>
            <person name="Choi C."/>
            <person name="Clum A."/>
            <person name="Copeland A."/>
            <person name="Grisel N."/>
            <person name="Haridas S."/>
            <person name="Kipfer T."/>
            <person name="LaButti K."/>
            <person name="Lindquist E."/>
            <person name="Lipzen A."/>
            <person name="Maire R."/>
            <person name="Meier B."/>
            <person name="Mihaltcheva S."/>
            <person name="Molinier V."/>
            <person name="Murat C."/>
            <person name="Poggeler S."/>
            <person name="Quandt C.A."/>
            <person name="Sperisen C."/>
            <person name="Tritt A."/>
            <person name="Tisserant E."/>
            <person name="Crous P.W."/>
            <person name="Henrissat B."/>
            <person name="Nehls U."/>
            <person name="Egli S."/>
            <person name="Spatafora J.W."/>
            <person name="Grigoriev I.V."/>
            <person name="Martin F.M."/>
        </authorList>
    </citation>
    <scope>NUCLEOTIDE SEQUENCE [LARGE SCALE GENOMIC DNA]</scope>
    <source>
        <strain evidence="1 2">CBS 459.81</strain>
    </source>
</reference>
<organism evidence="1 2">
    <name type="scientific">Lepidopterella palustris CBS 459.81</name>
    <dbReference type="NCBI Taxonomy" id="1314670"/>
    <lineage>
        <taxon>Eukaryota</taxon>
        <taxon>Fungi</taxon>
        <taxon>Dikarya</taxon>
        <taxon>Ascomycota</taxon>
        <taxon>Pezizomycotina</taxon>
        <taxon>Dothideomycetes</taxon>
        <taxon>Pleosporomycetidae</taxon>
        <taxon>Mytilinidiales</taxon>
        <taxon>Argynnaceae</taxon>
        <taxon>Lepidopterella</taxon>
    </lineage>
</organism>
<dbReference type="Gene3D" id="1.20.1280.50">
    <property type="match status" value="1"/>
</dbReference>
<proteinExistence type="predicted"/>
<dbReference type="OrthoDB" id="5130616at2759"/>
<name>A0A8E2E2L8_9PEZI</name>
<accession>A0A8E2E2L8</accession>
<keyword evidence="2" id="KW-1185">Reference proteome</keyword>
<evidence type="ECO:0000313" key="2">
    <source>
        <dbReference type="Proteomes" id="UP000250266"/>
    </source>
</evidence>
<dbReference type="AlphaFoldDB" id="A0A8E2E2L8"/>
<evidence type="ECO:0008006" key="3">
    <source>
        <dbReference type="Google" id="ProtNLM"/>
    </source>
</evidence>
<dbReference type="EMBL" id="KV745229">
    <property type="protein sequence ID" value="OCK76237.1"/>
    <property type="molecule type" value="Genomic_DNA"/>
</dbReference>
<dbReference type="Proteomes" id="UP000250266">
    <property type="component" value="Unassembled WGS sequence"/>
</dbReference>
<dbReference type="CDD" id="cd09917">
    <property type="entry name" value="F-box_SF"/>
    <property type="match status" value="1"/>
</dbReference>
<sequence>MPAALFANLAEELIAHIVDFIHDPRDLCNISLVSKQLSRITAANIYEHVSLRFDAQTLNRITRVKRLTKLFLSHPELTVLVKKFSVRSAWRTRYKDTQEWRSDVDDDTKAAIKKHARNNTEYSDWVDSVACNFGTEDSRIALLIPEFTKLKSLSLMLQDETPTSWYDLALLRSAQTGEGGFNNLEEVMLAACGDTMLLSMICVSPYFRLPRMKRVFVHSVTSDWKTIVYQGNGLEFIPDNLGELYSQPELTNSAVEHIEFRQCHLNERDLRQLAFACHSLRTFILELGENLEIVCNPANILKALAPCKETLQNLWLDVTVHFQVEDLEDLRPLSFTDFTSLVHLKLAPIFLLGSDASELDSTELFVKAIPASLEKLSFVKCELNFTVLHRVLQSLLSTKAVRHPSLNQLRIEGPFSRSGGWWDELFELKSLAEEPSVSLEVWDNRYGPEGTPFFIPEEDMVERGWGMDEDIIWTDCDDNSNARWAFKRVPLTESDKNQIDINGPFPVS</sequence>
<protein>
    <recommendedName>
        <fullName evidence="3">F-box domain-containing protein</fullName>
    </recommendedName>
</protein>
<evidence type="ECO:0000313" key="1">
    <source>
        <dbReference type="EMBL" id="OCK76237.1"/>
    </source>
</evidence>